<protein>
    <submittedName>
        <fullName evidence="1">Uncharacterized protein</fullName>
    </submittedName>
</protein>
<keyword evidence="2" id="KW-1185">Reference proteome</keyword>
<accession>A0ABV9VYA1</accession>
<reference evidence="2" key="1">
    <citation type="journal article" date="2019" name="Int. J. Syst. Evol. Microbiol.">
        <title>The Global Catalogue of Microorganisms (GCM) 10K type strain sequencing project: providing services to taxonomists for standard genome sequencing and annotation.</title>
        <authorList>
            <consortium name="The Broad Institute Genomics Platform"/>
            <consortium name="The Broad Institute Genome Sequencing Center for Infectious Disease"/>
            <person name="Wu L."/>
            <person name="Ma J."/>
        </authorList>
    </citation>
    <scope>NUCLEOTIDE SEQUENCE [LARGE SCALE GENOMIC DNA]</scope>
    <source>
        <strain evidence="2">CGMCC 4.7152</strain>
    </source>
</reference>
<dbReference type="Gene3D" id="3.30.750.24">
    <property type="entry name" value="STAS domain"/>
    <property type="match status" value="1"/>
</dbReference>
<dbReference type="InterPro" id="IPR036890">
    <property type="entry name" value="HATPase_C_sf"/>
</dbReference>
<sequence>MRGIEARPFLVTITRSQDSVCLALNGALDTAVMPSVRVGLAKCLAEQPVALVIDLLGLDAGGEVVPMFLLMRREARRASGVPLIVVAGEQLRKALRLYCAGSNLVATRAEADLVAAGLVRFERWRQQAFTVTPWGGALARDFVAGACAAWDLPRLLYAAREVVGELVDNAVCHARADIAVTVAHRRRCLVVQVQDDSPAMPRLLDPVADDRLGLCWRGRGLHTVARLTTGWGAHPAGTGKVVWATLAVEGVPTVAVTP</sequence>
<dbReference type="EMBL" id="JBHSIU010000034">
    <property type="protein sequence ID" value="MFC5001376.1"/>
    <property type="molecule type" value="Genomic_DNA"/>
</dbReference>
<proteinExistence type="predicted"/>
<evidence type="ECO:0000313" key="2">
    <source>
        <dbReference type="Proteomes" id="UP001595912"/>
    </source>
</evidence>
<dbReference type="Gene3D" id="3.30.565.10">
    <property type="entry name" value="Histidine kinase-like ATPase, C-terminal domain"/>
    <property type="match status" value="1"/>
</dbReference>
<organism evidence="1 2">
    <name type="scientific">Dactylosporangium cerinum</name>
    <dbReference type="NCBI Taxonomy" id="1434730"/>
    <lineage>
        <taxon>Bacteria</taxon>
        <taxon>Bacillati</taxon>
        <taxon>Actinomycetota</taxon>
        <taxon>Actinomycetes</taxon>
        <taxon>Micromonosporales</taxon>
        <taxon>Micromonosporaceae</taxon>
        <taxon>Dactylosporangium</taxon>
    </lineage>
</organism>
<dbReference type="RefSeq" id="WP_380118375.1">
    <property type="nucleotide sequence ID" value="NZ_JBHSIU010000034.1"/>
</dbReference>
<dbReference type="Proteomes" id="UP001595912">
    <property type="component" value="Unassembled WGS sequence"/>
</dbReference>
<evidence type="ECO:0000313" key="1">
    <source>
        <dbReference type="EMBL" id="MFC5001376.1"/>
    </source>
</evidence>
<gene>
    <name evidence="1" type="ORF">ACFPIJ_26520</name>
</gene>
<dbReference type="CDD" id="cd16936">
    <property type="entry name" value="HATPase_RsbW-like"/>
    <property type="match status" value="1"/>
</dbReference>
<dbReference type="PANTHER" id="PTHR35526">
    <property type="entry name" value="ANTI-SIGMA-F FACTOR RSBW-RELATED"/>
    <property type="match status" value="1"/>
</dbReference>
<dbReference type="SUPFAM" id="SSF55874">
    <property type="entry name" value="ATPase domain of HSP90 chaperone/DNA topoisomerase II/histidine kinase"/>
    <property type="match status" value="1"/>
</dbReference>
<dbReference type="PANTHER" id="PTHR35526:SF3">
    <property type="entry name" value="ANTI-SIGMA-F FACTOR RSBW"/>
    <property type="match status" value="1"/>
</dbReference>
<dbReference type="InterPro" id="IPR036513">
    <property type="entry name" value="STAS_dom_sf"/>
</dbReference>
<name>A0ABV9VYA1_9ACTN</name>
<comment type="caution">
    <text evidence="1">The sequence shown here is derived from an EMBL/GenBank/DDBJ whole genome shotgun (WGS) entry which is preliminary data.</text>
</comment>
<dbReference type="InterPro" id="IPR050267">
    <property type="entry name" value="Anti-sigma-factor_SerPK"/>
</dbReference>